<evidence type="ECO:0000256" key="8">
    <source>
        <dbReference type="PROSITE-ProRule" id="PRU00703"/>
    </source>
</evidence>
<dbReference type="InterPro" id="IPR036739">
    <property type="entry name" value="SLC41_membr_dom_sf"/>
</dbReference>
<evidence type="ECO:0000256" key="4">
    <source>
        <dbReference type="ARBA" id="ARBA00022692"/>
    </source>
</evidence>
<dbReference type="Pfam" id="PF03448">
    <property type="entry name" value="MgtE_N"/>
    <property type="match status" value="1"/>
</dbReference>
<proteinExistence type="inferred from homology"/>
<dbReference type="InterPro" id="IPR006667">
    <property type="entry name" value="SLC41_membr_dom"/>
</dbReference>
<dbReference type="GO" id="GO:0015095">
    <property type="term" value="F:magnesium ion transmembrane transporter activity"/>
    <property type="evidence" value="ECO:0007669"/>
    <property type="project" value="UniProtKB-UniRule"/>
</dbReference>
<keyword evidence="12" id="KW-1185">Reference proteome</keyword>
<dbReference type="Gene3D" id="1.25.60.10">
    <property type="entry name" value="MgtE N-terminal domain-like"/>
    <property type="match status" value="1"/>
</dbReference>
<feature type="domain" description="CBS" evidence="10">
    <location>
        <begin position="134"/>
        <end position="196"/>
    </location>
</feature>
<feature type="transmembrane region" description="Helical" evidence="9">
    <location>
        <begin position="416"/>
        <end position="438"/>
    </location>
</feature>
<evidence type="ECO:0000256" key="5">
    <source>
        <dbReference type="ARBA" id="ARBA00022842"/>
    </source>
</evidence>
<keyword evidence="6 9" id="KW-1133">Transmembrane helix</keyword>
<dbReference type="GO" id="GO:0046872">
    <property type="term" value="F:metal ion binding"/>
    <property type="evidence" value="ECO:0007669"/>
    <property type="project" value="UniProtKB-KW"/>
</dbReference>
<comment type="caution">
    <text evidence="9">Lacks conserved residue(s) required for the propagation of feature annotation.</text>
</comment>
<protein>
    <recommendedName>
        <fullName evidence="9">Magnesium transporter MgtE</fullName>
    </recommendedName>
</protein>
<dbReference type="NCBIfam" id="TIGR00400">
    <property type="entry name" value="mgtE"/>
    <property type="match status" value="1"/>
</dbReference>
<dbReference type="InterPro" id="IPR038076">
    <property type="entry name" value="MgtE_N_sf"/>
</dbReference>
<dbReference type="InterPro" id="IPR046342">
    <property type="entry name" value="CBS_dom_sf"/>
</dbReference>
<feature type="transmembrane region" description="Helical" evidence="9">
    <location>
        <begin position="355"/>
        <end position="375"/>
    </location>
</feature>
<keyword evidence="9" id="KW-1003">Cell membrane</keyword>
<evidence type="ECO:0000313" key="12">
    <source>
        <dbReference type="Proteomes" id="UP000298642"/>
    </source>
</evidence>
<evidence type="ECO:0000256" key="1">
    <source>
        <dbReference type="ARBA" id="ARBA00004141"/>
    </source>
</evidence>
<dbReference type="GO" id="GO:0005886">
    <property type="term" value="C:plasma membrane"/>
    <property type="evidence" value="ECO:0007669"/>
    <property type="project" value="UniProtKB-SubCell"/>
</dbReference>
<reference evidence="12" key="1">
    <citation type="submission" date="2018-12" db="EMBL/GenBank/DDBJ databases">
        <title>Dusodibacter welbiota gen. nov., sp. nov., isolated from human faeces and emended description of the Oscillibacter genus.</title>
        <authorList>
            <person name="Le Roy T."/>
            <person name="Van der Smissen P."/>
            <person name="Delzenne N."/>
            <person name="Muccioli G."/>
            <person name="Collet J.F."/>
            <person name="Cani P.D."/>
        </authorList>
    </citation>
    <scope>NUCLEOTIDE SEQUENCE [LARGE SCALE GENOMIC DNA]</scope>
    <source>
        <strain evidence="12">J115</strain>
    </source>
</reference>
<feature type="transmembrane region" description="Helical" evidence="9">
    <location>
        <begin position="281"/>
        <end position="301"/>
    </location>
</feature>
<comment type="subunit">
    <text evidence="9">Homodimer.</text>
</comment>
<dbReference type="Gene3D" id="1.10.357.20">
    <property type="entry name" value="SLC41 divalent cation transporters, integral membrane domain"/>
    <property type="match status" value="1"/>
</dbReference>
<dbReference type="SMART" id="SM00116">
    <property type="entry name" value="CBS"/>
    <property type="match status" value="2"/>
</dbReference>
<dbReference type="KEGG" id="obj:EIO64_15255"/>
<dbReference type="Pfam" id="PF00571">
    <property type="entry name" value="CBS"/>
    <property type="match status" value="2"/>
</dbReference>
<dbReference type="PANTHER" id="PTHR43773">
    <property type="entry name" value="MAGNESIUM TRANSPORTER MGTE"/>
    <property type="match status" value="1"/>
</dbReference>
<evidence type="ECO:0000313" key="11">
    <source>
        <dbReference type="EMBL" id="QCI61081.1"/>
    </source>
</evidence>
<keyword evidence="8" id="KW-0129">CBS domain</keyword>
<dbReference type="SUPFAM" id="SSF161093">
    <property type="entry name" value="MgtE membrane domain-like"/>
    <property type="match status" value="1"/>
</dbReference>
<name>A0A4D7ATB3_9FIRM</name>
<keyword evidence="9" id="KW-0479">Metal-binding</keyword>
<evidence type="ECO:0000256" key="2">
    <source>
        <dbReference type="ARBA" id="ARBA00009749"/>
    </source>
</evidence>
<comment type="subcellular location">
    <subcellularLocation>
        <location evidence="9">Cell membrane</location>
        <topology evidence="9">Multi-pass membrane protein</topology>
    </subcellularLocation>
    <subcellularLocation>
        <location evidence="1">Membrane</location>
        <topology evidence="1">Multi-pass membrane protein</topology>
    </subcellularLocation>
</comment>
<evidence type="ECO:0000256" key="3">
    <source>
        <dbReference type="ARBA" id="ARBA00022448"/>
    </source>
</evidence>
<evidence type="ECO:0000256" key="6">
    <source>
        <dbReference type="ARBA" id="ARBA00022989"/>
    </source>
</evidence>
<dbReference type="SUPFAM" id="SSF158791">
    <property type="entry name" value="MgtE N-terminal domain-like"/>
    <property type="match status" value="1"/>
</dbReference>
<accession>A0A4D7ATB3</accession>
<evidence type="ECO:0000256" key="9">
    <source>
        <dbReference type="RuleBase" id="RU362011"/>
    </source>
</evidence>
<keyword evidence="3 9" id="KW-0813">Transport</keyword>
<dbReference type="AlphaFoldDB" id="A0A4D7ATB3"/>
<dbReference type="Proteomes" id="UP000298642">
    <property type="component" value="Chromosome"/>
</dbReference>
<dbReference type="Pfam" id="PF01769">
    <property type="entry name" value="MgtE"/>
    <property type="match status" value="1"/>
</dbReference>
<dbReference type="InterPro" id="IPR006669">
    <property type="entry name" value="MgtE_transporter"/>
</dbReference>
<gene>
    <name evidence="11" type="primary">mgtE</name>
    <name evidence="11" type="ORF">EIO64_15255</name>
</gene>
<evidence type="ECO:0000256" key="7">
    <source>
        <dbReference type="ARBA" id="ARBA00023136"/>
    </source>
</evidence>
<feature type="domain" description="CBS" evidence="10">
    <location>
        <begin position="197"/>
        <end position="253"/>
    </location>
</feature>
<keyword evidence="5 9" id="KW-0460">Magnesium</keyword>
<keyword evidence="4 9" id="KW-0812">Transmembrane</keyword>
<evidence type="ECO:0000259" key="10">
    <source>
        <dbReference type="PROSITE" id="PS51371"/>
    </source>
</evidence>
<organism evidence="11 12">
    <name type="scientific">Dysosmobacter welbionis</name>
    <dbReference type="NCBI Taxonomy" id="2093857"/>
    <lineage>
        <taxon>Bacteria</taxon>
        <taxon>Bacillati</taxon>
        <taxon>Bacillota</taxon>
        <taxon>Clostridia</taxon>
        <taxon>Eubacteriales</taxon>
        <taxon>Oscillospiraceae</taxon>
        <taxon>Dysosmobacter</taxon>
    </lineage>
</organism>
<dbReference type="SMART" id="SM00924">
    <property type="entry name" value="MgtE_N"/>
    <property type="match status" value="1"/>
</dbReference>
<dbReference type="RefSeq" id="WP_036628563.1">
    <property type="nucleotide sequence ID" value="NZ_JANGBC010000011.1"/>
</dbReference>
<dbReference type="PANTHER" id="PTHR43773:SF1">
    <property type="entry name" value="MAGNESIUM TRANSPORTER MGTE"/>
    <property type="match status" value="1"/>
</dbReference>
<comment type="function">
    <text evidence="9">Acts as a magnesium transporter.</text>
</comment>
<dbReference type="CDD" id="cd04606">
    <property type="entry name" value="CBS_pair_Mg_transporter"/>
    <property type="match status" value="1"/>
</dbReference>
<keyword evidence="7 9" id="KW-0472">Membrane</keyword>
<feature type="transmembrane region" description="Helical" evidence="9">
    <location>
        <begin position="381"/>
        <end position="404"/>
    </location>
</feature>
<comment type="similarity">
    <text evidence="2 9">Belongs to the SLC41A transporter family.</text>
</comment>
<dbReference type="InterPro" id="IPR006668">
    <property type="entry name" value="Mg_transptr_MgtE_intracell_dom"/>
</dbReference>
<dbReference type="EMBL" id="CP034413">
    <property type="protein sequence ID" value="QCI61081.1"/>
    <property type="molecule type" value="Genomic_DNA"/>
</dbReference>
<dbReference type="SUPFAM" id="SSF54631">
    <property type="entry name" value="CBS-domain pair"/>
    <property type="match status" value="1"/>
</dbReference>
<dbReference type="Gene3D" id="3.10.580.10">
    <property type="entry name" value="CBS-domain"/>
    <property type="match status" value="1"/>
</dbReference>
<sequence length="447" mass="48089">MFNKDQIFQLLESRDGEALRALWQGRGAVDIAALLDSVEDGARQAAVFRTLPKDLAADVFSYLPGPTQATLARSFADGELQQIFDALHLDDAADFLEELPANLVTRILRSASPQRRMAVNALLRYPADSAGSVMTPEFVSLRPGDTVRQALDTIRRTGIHKETVYTCYVLEHRQLLGVVSAKDLLTAAEDAAVADLMVTDVVSVGTLTDREEAARLLAKYDLLALPVLDGEERMVGIVTVDDAMDVLTEAAAEDLSIMAAVTPDEKPYFAASAWEHARHRVVWLLILMLSAAITGSIITRYEDAISAVPLLVAFLPMLMDTGGNCGSQSATLVIRGLALEEIRPRDALRVIRKELAVAAIVSAVLAAANGLRIYLQYHDSAIALVISLSLAATVVLAKLVGCMLPIAAKQLHMDPAIMASPLITTIVDAGAVLIYFQAAAALLRLPV</sequence>
<dbReference type="PROSITE" id="PS51371">
    <property type="entry name" value="CBS"/>
    <property type="match status" value="2"/>
</dbReference>
<dbReference type="InterPro" id="IPR000644">
    <property type="entry name" value="CBS_dom"/>
</dbReference>